<dbReference type="Gene3D" id="3.30.530.80">
    <property type="match status" value="1"/>
</dbReference>
<comment type="caution">
    <text evidence="3">The sequence shown here is derived from an EMBL/GenBank/DDBJ whole genome shotgun (WGS) entry which is preliminary data.</text>
</comment>
<gene>
    <name evidence="3" type="ORF">GS398_21430</name>
</gene>
<protein>
    <submittedName>
        <fullName evidence="3">DUF4468 domain-containing protein</fullName>
    </submittedName>
</protein>
<feature type="domain" description="DUF4468" evidence="2">
    <location>
        <begin position="34"/>
        <end position="117"/>
    </location>
</feature>
<accession>A0A7K1Y3Q7</accession>
<name>A0A7K1Y3Q7_9SPHI</name>
<organism evidence="3 4">
    <name type="scientific">Hufsiella ginkgonis</name>
    <dbReference type="NCBI Taxonomy" id="2695274"/>
    <lineage>
        <taxon>Bacteria</taxon>
        <taxon>Pseudomonadati</taxon>
        <taxon>Bacteroidota</taxon>
        <taxon>Sphingobacteriia</taxon>
        <taxon>Sphingobacteriales</taxon>
        <taxon>Sphingobacteriaceae</taxon>
        <taxon>Hufsiella</taxon>
    </lineage>
</organism>
<dbReference type="Proteomes" id="UP000451233">
    <property type="component" value="Unassembled WGS sequence"/>
</dbReference>
<evidence type="ECO:0000313" key="4">
    <source>
        <dbReference type="Proteomes" id="UP000451233"/>
    </source>
</evidence>
<proteinExistence type="predicted"/>
<dbReference type="Pfam" id="PF14730">
    <property type="entry name" value="DUF4468"/>
    <property type="match status" value="1"/>
</dbReference>
<evidence type="ECO:0000259" key="2">
    <source>
        <dbReference type="Pfam" id="PF14730"/>
    </source>
</evidence>
<feature type="chain" id="PRO_5029798917" evidence="1">
    <location>
        <begin position="20"/>
        <end position="191"/>
    </location>
</feature>
<dbReference type="RefSeq" id="WP_160908875.1">
    <property type="nucleotide sequence ID" value="NZ_WVHS01000006.1"/>
</dbReference>
<evidence type="ECO:0000313" key="3">
    <source>
        <dbReference type="EMBL" id="MXV17872.1"/>
    </source>
</evidence>
<dbReference type="InterPro" id="IPR027823">
    <property type="entry name" value="DUF4468"/>
</dbReference>
<evidence type="ECO:0000256" key="1">
    <source>
        <dbReference type="SAM" id="SignalP"/>
    </source>
</evidence>
<dbReference type="AlphaFoldDB" id="A0A7K1Y3Q7"/>
<dbReference type="EMBL" id="WVHS01000006">
    <property type="protein sequence ID" value="MXV17872.1"/>
    <property type="molecule type" value="Genomic_DNA"/>
</dbReference>
<feature type="signal peptide" evidence="1">
    <location>
        <begin position="1"/>
        <end position="19"/>
    </location>
</feature>
<keyword evidence="1" id="KW-0732">Signal</keyword>
<sequence>MKIIVTVLLFVTCWNTTYAQDAALAKDERGKYIYYEVVEAKGVARATLVQRASDFLKTVNKKLVSFENASDTAVAGKGTFMIVLNKSVLAHPSGAVHYRFTAELRDEKYRFWLTDFGFIPFARDRYGNFVPATTFSTPLEKSPGKLGASEWKKYLESTATQAKSFGDQFKAYLQKAETRKTEPAAVNKTRW</sequence>
<reference evidence="3 4" key="1">
    <citation type="submission" date="2019-11" db="EMBL/GenBank/DDBJ databases">
        <title>Pedobacter sp. HMF7056 Genome sequencing and assembly.</title>
        <authorList>
            <person name="Kang H."/>
            <person name="Kim H."/>
            <person name="Joh K."/>
        </authorList>
    </citation>
    <scope>NUCLEOTIDE SEQUENCE [LARGE SCALE GENOMIC DNA]</scope>
    <source>
        <strain evidence="3 4">HMF7056</strain>
    </source>
</reference>
<keyword evidence="4" id="KW-1185">Reference proteome</keyword>